<name>A0AB34IXC2_PRYPA</name>
<dbReference type="InterPro" id="IPR029044">
    <property type="entry name" value="Nucleotide-diphossugar_trans"/>
</dbReference>
<evidence type="ECO:0008006" key="3">
    <source>
        <dbReference type="Google" id="ProtNLM"/>
    </source>
</evidence>
<proteinExistence type="predicted"/>
<dbReference type="EMBL" id="JBGBPQ010000016">
    <property type="protein sequence ID" value="KAL1508570.1"/>
    <property type="molecule type" value="Genomic_DNA"/>
</dbReference>
<comment type="caution">
    <text evidence="1">The sequence shown here is derived from an EMBL/GenBank/DDBJ whole genome shotgun (WGS) entry which is preliminary data.</text>
</comment>
<dbReference type="AlphaFoldDB" id="A0AB34IXC2"/>
<sequence>MKTCFVTCQSHWKIGGFSVIATPADVPSAQPAEPPAPPLPPLTDSELEAKLRLRYGSHMDSANLALQACLAFGLLYAEWRKPWTDRTQEYANSRALQFAKLAAANSAAMKALSVDKHKFFLRGARLKKIVRNCVSWRPTDDGWSAAKDGTERVWSKRRRYESCAMLQVLRACVAQEEIWRVTALGDQDVLSPSTASSARGSSSRSLTDDEQLWHLLLGVLRRLRLPCDVAADHPHALTRPLADAGLLKLGERLRALNLLHRRRVDRPVPMVGAHSRCGGSPLAPGCIPRRLFTYWHSPHPPELVRCCVALMRRRNPGWEVRVLQPGCADLPAPPVPLDSIMESHQADWYRLAALAEYGGVYLDASCVTLQPLEEWVERSCGAIQGFRFVPDDDTMESWAIAAPCGCQFVQEWLKEFAYALRVGVKAYCQALPPEVVSVELQPSLLEGYLAIHAAWRAVRTRLPRTAFRLHASVELGRPYRYLAEQLWDSKLAVSELFKKSSDELAHTPLIKLRGAERKEMLALRSYGATSWLARTLVGATNPQSVSERLTFLACGLELPD</sequence>
<dbReference type="Proteomes" id="UP001515480">
    <property type="component" value="Unassembled WGS sequence"/>
</dbReference>
<dbReference type="InterPro" id="IPR007577">
    <property type="entry name" value="GlycoTrfase_DXD_sugar-bd_CS"/>
</dbReference>
<dbReference type="Pfam" id="PF04488">
    <property type="entry name" value="Gly_transf_sug"/>
    <property type="match status" value="1"/>
</dbReference>
<evidence type="ECO:0000313" key="2">
    <source>
        <dbReference type="Proteomes" id="UP001515480"/>
    </source>
</evidence>
<protein>
    <recommendedName>
        <fullName evidence="3">Alpha 1,4-glycosyltransferase domain-containing protein</fullName>
    </recommendedName>
</protein>
<gene>
    <name evidence="1" type="ORF">AB1Y20_004669</name>
</gene>
<dbReference type="SUPFAM" id="SSF53448">
    <property type="entry name" value="Nucleotide-diphospho-sugar transferases"/>
    <property type="match status" value="1"/>
</dbReference>
<dbReference type="Gene3D" id="3.90.550.20">
    <property type="match status" value="1"/>
</dbReference>
<evidence type="ECO:0000313" key="1">
    <source>
        <dbReference type="EMBL" id="KAL1508570.1"/>
    </source>
</evidence>
<reference evidence="1 2" key="1">
    <citation type="journal article" date="2024" name="Science">
        <title>Giant polyketide synthase enzymes in the biosynthesis of giant marine polyether toxins.</title>
        <authorList>
            <person name="Fallon T.R."/>
            <person name="Shende V.V."/>
            <person name="Wierzbicki I.H."/>
            <person name="Pendleton A.L."/>
            <person name="Watervoot N.F."/>
            <person name="Auber R.P."/>
            <person name="Gonzalez D.J."/>
            <person name="Wisecaver J.H."/>
            <person name="Moore B.S."/>
        </authorList>
    </citation>
    <scope>NUCLEOTIDE SEQUENCE [LARGE SCALE GENOMIC DNA]</scope>
    <source>
        <strain evidence="1 2">12B1</strain>
    </source>
</reference>
<organism evidence="1 2">
    <name type="scientific">Prymnesium parvum</name>
    <name type="common">Toxic golden alga</name>
    <dbReference type="NCBI Taxonomy" id="97485"/>
    <lineage>
        <taxon>Eukaryota</taxon>
        <taxon>Haptista</taxon>
        <taxon>Haptophyta</taxon>
        <taxon>Prymnesiophyceae</taxon>
        <taxon>Prymnesiales</taxon>
        <taxon>Prymnesiaceae</taxon>
        <taxon>Prymnesium</taxon>
    </lineage>
</organism>
<keyword evidence="2" id="KW-1185">Reference proteome</keyword>
<accession>A0AB34IXC2</accession>